<accession>A0A0D2U426</accession>
<evidence type="ECO:0000256" key="1">
    <source>
        <dbReference type="ARBA" id="ARBA00021772"/>
    </source>
</evidence>
<dbReference type="Pfam" id="PF00622">
    <property type="entry name" value="SPRY"/>
    <property type="match status" value="1"/>
</dbReference>
<proteinExistence type="predicted"/>
<protein>
    <recommendedName>
        <fullName evidence="1">SPRY domain-containing protein 7</fullName>
    </recommendedName>
</protein>
<keyword evidence="4" id="KW-1185">Reference proteome</keyword>
<dbReference type="eggNOG" id="KOG4030">
    <property type="taxonomic scope" value="Eukaryota"/>
</dbReference>
<evidence type="ECO:0000313" key="3">
    <source>
        <dbReference type="EMBL" id="KJE89936.1"/>
    </source>
</evidence>
<name>A0A0D2U426_CAPO3</name>
<dbReference type="SUPFAM" id="SSF49899">
    <property type="entry name" value="Concanavalin A-like lectins/glucanases"/>
    <property type="match status" value="1"/>
</dbReference>
<dbReference type="PANTHER" id="PTHR20951:SF2">
    <property type="entry name" value="SPRY DOMAIN-CONTAINING PROTEIN 7"/>
    <property type="match status" value="1"/>
</dbReference>
<dbReference type="EMBL" id="KE346361">
    <property type="protein sequence ID" value="KJE89936.1"/>
    <property type="molecule type" value="Genomic_DNA"/>
</dbReference>
<dbReference type="OMA" id="HMGNEVV"/>
<sequence length="212" mass="22831">MNHLCYQLFSCFGGPPDDRDNIIAATAAANARQSNAAAGASGDGRPEVLLDSRHMAPDCVIVKAGKRLCGSGAVLATAPLAQDKSYFEVKLQAAGRWGVGVASRKEDLAAVPLGNENSWVLRSDSTTWHKQQLGSVDVKFEEGDVLGFSYDHVELNIFHNGKALNCPIIGVRGTVYPAFYVDEGAILDVIFHTFVHTPPTGFTEIMLEKNIL</sequence>
<dbReference type="AlphaFoldDB" id="A0A0D2U426"/>
<reference evidence="4" key="1">
    <citation type="submission" date="2011-02" db="EMBL/GenBank/DDBJ databases">
        <title>The Genome Sequence of Capsaspora owczarzaki ATCC 30864.</title>
        <authorList>
            <person name="Russ C."/>
            <person name="Cuomo C."/>
            <person name="Burger G."/>
            <person name="Gray M.W."/>
            <person name="Holland P.W.H."/>
            <person name="King N."/>
            <person name="Lang F.B.F."/>
            <person name="Roger A.J."/>
            <person name="Ruiz-Trillo I."/>
            <person name="Young S.K."/>
            <person name="Zeng Q."/>
            <person name="Gargeya S."/>
            <person name="Alvarado L."/>
            <person name="Berlin A."/>
            <person name="Chapman S.B."/>
            <person name="Chen Z."/>
            <person name="Freedman E."/>
            <person name="Gellesch M."/>
            <person name="Goldberg J."/>
            <person name="Griggs A."/>
            <person name="Gujja S."/>
            <person name="Heilman E."/>
            <person name="Heiman D."/>
            <person name="Howarth C."/>
            <person name="Mehta T."/>
            <person name="Neiman D."/>
            <person name="Pearson M."/>
            <person name="Roberts A."/>
            <person name="Saif S."/>
            <person name="Shea T."/>
            <person name="Shenoy N."/>
            <person name="Sisk P."/>
            <person name="Stolte C."/>
            <person name="Sykes S."/>
            <person name="White J."/>
            <person name="Yandava C."/>
            <person name="Haas B."/>
            <person name="Nusbaum C."/>
            <person name="Birren B."/>
        </authorList>
    </citation>
    <scope>NUCLEOTIDE SEQUENCE</scope>
    <source>
        <strain evidence="4">ATCC 30864</strain>
    </source>
</reference>
<gene>
    <name evidence="3" type="ORF">CAOG_001335</name>
</gene>
<dbReference type="Gene3D" id="2.60.120.920">
    <property type="match status" value="1"/>
</dbReference>
<dbReference type="InterPro" id="IPR043136">
    <property type="entry name" value="B30.2/SPRY_sf"/>
</dbReference>
<evidence type="ECO:0000259" key="2">
    <source>
        <dbReference type="PROSITE" id="PS50188"/>
    </source>
</evidence>
<dbReference type="InterPro" id="IPR001870">
    <property type="entry name" value="B30.2/SPRY"/>
</dbReference>
<dbReference type="OrthoDB" id="40953at2759"/>
<dbReference type="PhylomeDB" id="A0A0D2U426"/>
<dbReference type="InterPro" id="IPR003877">
    <property type="entry name" value="SPRY_dom"/>
</dbReference>
<organism evidence="3 4">
    <name type="scientific">Capsaspora owczarzaki (strain ATCC 30864)</name>
    <dbReference type="NCBI Taxonomy" id="595528"/>
    <lineage>
        <taxon>Eukaryota</taxon>
        <taxon>Filasterea</taxon>
        <taxon>Capsaspora</taxon>
    </lineage>
</organism>
<dbReference type="RefSeq" id="XP_004349855.1">
    <property type="nucleotide sequence ID" value="XM_004349805.2"/>
</dbReference>
<dbReference type="InterPro" id="IPR035766">
    <property type="entry name" value="SPRYD7"/>
</dbReference>
<dbReference type="CDD" id="cd12880">
    <property type="entry name" value="SPRYD7"/>
    <property type="match status" value="1"/>
</dbReference>
<dbReference type="PANTHER" id="PTHR20951">
    <property type="entry name" value="C13ORF1 PROTEIN-RELATED"/>
    <property type="match status" value="1"/>
</dbReference>
<dbReference type="InParanoid" id="A0A0D2U426"/>
<dbReference type="SMART" id="SM00449">
    <property type="entry name" value="SPRY"/>
    <property type="match status" value="1"/>
</dbReference>
<evidence type="ECO:0000313" key="4">
    <source>
        <dbReference type="Proteomes" id="UP000008743"/>
    </source>
</evidence>
<dbReference type="InterPro" id="IPR013320">
    <property type="entry name" value="ConA-like_dom_sf"/>
</dbReference>
<dbReference type="PROSITE" id="PS50188">
    <property type="entry name" value="B302_SPRY"/>
    <property type="match status" value="1"/>
</dbReference>
<dbReference type="Proteomes" id="UP000008743">
    <property type="component" value="Unassembled WGS sequence"/>
</dbReference>
<feature type="domain" description="B30.2/SPRY" evidence="2">
    <location>
        <begin position="22"/>
        <end position="199"/>
    </location>
</feature>